<comment type="caution">
    <text evidence="3">The sequence shown here is derived from an EMBL/GenBank/DDBJ whole genome shotgun (WGS) entry which is preliminary data.</text>
</comment>
<dbReference type="EMBL" id="BRXU01000015">
    <property type="protein sequence ID" value="GLC56253.1"/>
    <property type="molecule type" value="Genomic_DNA"/>
</dbReference>
<dbReference type="InterPro" id="IPR018704">
    <property type="entry name" value="SecYEG/CpoB_TPR"/>
</dbReference>
<reference evidence="3 4" key="1">
    <citation type="journal article" date="2023" name="Commun. Biol.">
        <title>Reorganization of the ancestral sex-determining regions during the evolution of trioecy in Pleodorina starrii.</title>
        <authorList>
            <person name="Takahashi K."/>
            <person name="Suzuki S."/>
            <person name="Kawai-Toyooka H."/>
            <person name="Yamamoto K."/>
            <person name="Hamaji T."/>
            <person name="Ootsuki R."/>
            <person name="Yamaguchi H."/>
            <person name="Kawachi M."/>
            <person name="Higashiyama T."/>
            <person name="Nozaki H."/>
        </authorList>
    </citation>
    <scope>NUCLEOTIDE SEQUENCE [LARGE SCALE GENOMIC DNA]</scope>
    <source>
        <strain evidence="3 4">NIES-4479</strain>
    </source>
</reference>
<evidence type="ECO:0000313" key="3">
    <source>
        <dbReference type="EMBL" id="GLC56253.1"/>
    </source>
</evidence>
<protein>
    <recommendedName>
        <fullName evidence="2">Ancillary SecYEG translocon subunit/Cell division coordinator CpoB TPR domain-containing protein</fullName>
    </recommendedName>
</protein>
<dbReference type="AlphaFoldDB" id="A0A9W6BQI9"/>
<feature type="region of interest" description="Disordered" evidence="1">
    <location>
        <begin position="308"/>
        <end position="329"/>
    </location>
</feature>
<feature type="domain" description="Ancillary SecYEG translocon subunit/Cell division coordinator CpoB TPR" evidence="2">
    <location>
        <begin position="209"/>
        <end position="311"/>
    </location>
</feature>
<feature type="region of interest" description="Disordered" evidence="1">
    <location>
        <begin position="82"/>
        <end position="195"/>
    </location>
</feature>
<sequence length="1024" mass="104930">MKLYAHWDGDQPFTKVIKLDDHGTVADLRAACWQVLTARHPDLAASGPGALRLTGADRRPLSLSSCIADVLTSGDDVFYRLNSPAAQPSGGPPDSTLLGQRSSPVGADHSTAPSATPTGLAASNGHAVPSAGQEPSRPAEASATSPQAAGHGQTGGDSRLTAPEPAAPAPGGAKPAGATAGGPASPSPSGSGSAGTAEALAPVVRALWLRAEEAAAQLHYRGAGEILQQALHLVPEPSSPTHIATLMRLARLWLSAGNPGAAVPWALRAAQQRPQDPGVLELAGDCLREGGRPREAAAQYQSALEALQEGRDGEELGKQASTRADADSAASSPPLLRLRLSLAACLAALPGSISPPYDNQDLAASLVMAVLEAEPGHWEALALYARIALERGLREDALRVALRLVVGRPKHAGGKALLAECLKDEAGCRQLYDELGLPYLEAQSAASGVAAATGNNGSSSSSSNSSSSKDGGTAAALAFVATAVKDYGKVDTCISLLRRACCLDPASPGYVLNLVHALELRQGLQQAVEAGRDHCRSRGAQLAGRQLRDVAALLSGLPELRNPLELTWYLSEPLWGAQQRQQQLQHQHPSVASQAPEQEQERREGAAGKEAQGEAGTQRGAAAASAQVAPVKVSYSSDELDELALLFTLAKVLFVGGALTAAARLCELVEPLRCASAVELHTTLIRNEAAYFGCVAQLMRDYPPPPARLPAPPGAAGSTAAGADAHAAASPSGSAPPLYLVGDSHCLSAAWRLVTLRGEQRLLRPLLVTGCKVWHLRPASEFYPKKQFEVTMRLLPDGAQVVLVLGEIDCREGLLLAVQKGKYDSVAEGIDATVAIYMDVLRALVSERSMEVFVHPVPPVLNETRGVVAPFTAALRAAVATARAADPALRRRLHYLDFFDQLLVPRQQQHGSGSGDAAAAAGAAAAAAAPTGGSVAGASGAAAAAAVEAVSDAPAVPSAAAGAVSAQRKAAEVAGGGGGDGGAAADGPAAGSAGWALRPDLAFDGTHLAPTYVSLLDAALSLVA</sequence>
<feature type="region of interest" description="Disordered" evidence="1">
    <location>
        <begin position="581"/>
        <end position="623"/>
    </location>
</feature>
<keyword evidence="4" id="KW-1185">Reference proteome</keyword>
<evidence type="ECO:0000259" key="2">
    <source>
        <dbReference type="Pfam" id="PF09976"/>
    </source>
</evidence>
<organism evidence="3 4">
    <name type="scientific">Pleodorina starrii</name>
    <dbReference type="NCBI Taxonomy" id="330485"/>
    <lineage>
        <taxon>Eukaryota</taxon>
        <taxon>Viridiplantae</taxon>
        <taxon>Chlorophyta</taxon>
        <taxon>core chlorophytes</taxon>
        <taxon>Chlorophyceae</taxon>
        <taxon>CS clade</taxon>
        <taxon>Chlamydomonadales</taxon>
        <taxon>Volvocaceae</taxon>
        <taxon>Pleodorina</taxon>
    </lineage>
</organism>
<feature type="compositionally biased region" description="Low complexity" evidence="1">
    <location>
        <begin position="320"/>
        <end position="329"/>
    </location>
</feature>
<feature type="compositionally biased region" description="Basic and acidic residues" evidence="1">
    <location>
        <begin position="308"/>
        <end position="317"/>
    </location>
</feature>
<evidence type="ECO:0000256" key="1">
    <source>
        <dbReference type="SAM" id="MobiDB-lite"/>
    </source>
</evidence>
<feature type="compositionally biased region" description="Low complexity" evidence="1">
    <location>
        <begin position="608"/>
        <end position="623"/>
    </location>
</feature>
<dbReference type="Gene3D" id="1.25.40.10">
    <property type="entry name" value="Tetratricopeptide repeat domain"/>
    <property type="match status" value="2"/>
</dbReference>
<evidence type="ECO:0000313" key="4">
    <source>
        <dbReference type="Proteomes" id="UP001165080"/>
    </source>
</evidence>
<dbReference type="SUPFAM" id="SSF48452">
    <property type="entry name" value="TPR-like"/>
    <property type="match status" value="1"/>
</dbReference>
<gene>
    <name evidence="3" type="primary">PLEST008892</name>
    <name evidence="3" type="ORF">PLESTB_001084900</name>
</gene>
<dbReference type="InterPro" id="IPR011990">
    <property type="entry name" value="TPR-like_helical_dom_sf"/>
</dbReference>
<dbReference type="OrthoDB" id="435413at2759"/>
<name>A0A9W6BQI9_9CHLO</name>
<accession>A0A9W6BQI9</accession>
<proteinExistence type="predicted"/>
<feature type="compositionally biased region" description="Low complexity" evidence="1">
    <location>
        <begin position="169"/>
        <end position="195"/>
    </location>
</feature>
<feature type="compositionally biased region" description="Low complexity" evidence="1">
    <location>
        <begin position="714"/>
        <end position="729"/>
    </location>
</feature>
<feature type="region of interest" description="Disordered" evidence="1">
    <location>
        <begin position="705"/>
        <end position="729"/>
    </location>
</feature>
<dbReference type="Pfam" id="PF09976">
    <property type="entry name" value="TPR_21"/>
    <property type="match status" value="1"/>
</dbReference>
<dbReference type="Proteomes" id="UP001165080">
    <property type="component" value="Unassembled WGS sequence"/>
</dbReference>